<protein>
    <submittedName>
        <fullName evidence="2">Uncharacterized protein</fullName>
    </submittedName>
</protein>
<feature type="region of interest" description="Disordered" evidence="1">
    <location>
        <begin position="275"/>
        <end position="300"/>
    </location>
</feature>
<dbReference type="Proteomes" id="UP001222325">
    <property type="component" value="Unassembled WGS sequence"/>
</dbReference>
<comment type="caution">
    <text evidence="2">The sequence shown here is derived from an EMBL/GenBank/DDBJ whole genome shotgun (WGS) entry which is preliminary data.</text>
</comment>
<dbReference type="EMBL" id="JARJCN010000005">
    <property type="protein sequence ID" value="KAJ7100725.1"/>
    <property type="molecule type" value="Genomic_DNA"/>
</dbReference>
<feature type="compositionally biased region" description="Basic residues" evidence="1">
    <location>
        <begin position="176"/>
        <end position="185"/>
    </location>
</feature>
<evidence type="ECO:0000313" key="3">
    <source>
        <dbReference type="Proteomes" id="UP001222325"/>
    </source>
</evidence>
<proteinExistence type="predicted"/>
<name>A0AAD6UEC4_9AGAR</name>
<reference evidence="2" key="1">
    <citation type="submission" date="2023-03" db="EMBL/GenBank/DDBJ databases">
        <title>Massive genome expansion in bonnet fungi (Mycena s.s.) driven by repeated elements and novel gene families across ecological guilds.</title>
        <authorList>
            <consortium name="Lawrence Berkeley National Laboratory"/>
            <person name="Harder C.B."/>
            <person name="Miyauchi S."/>
            <person name="Viragh M."/>
            <person name="Kuo A."/>
            <person name="Thoen E."/>
            <person name="Andreopoulos B."/>
            <person name="Lu D."/>
            <person name="Skrede I."/>
            <person name="Drula E."/>
            <person name="Henrissat B."/>
            <person name="Morin E."/>
            <person name="Kohler A."/>
            <person name="Barry K."/>
            <person name="LaButti K."/>
            <person name="Morin E."/>
            <person name="Salamov A."/>
            <person name="Lipzen A."/>
            <person name="Mereny Z."/>
            <person name="Hegedus B."/>
            <person name="Baldrian P."/>
            <person name="Stursova M."/>
            <person name="Weitz H."/>
            <person name="Taylor A."/>
            <person name="Grigoriev I.V."/>
            <person name="Nagy L.G."/>
            <person name="Martin F."/>
            <person name="Kauserud H."/>
        </authorList>
    </citation>
    <scope>NUCLEOTIDE SEQUENCE</scope>
    <source>
        <strain evidence="2">CBHHK173m</strain>
    </source>
</reference>
<feature type="region of interest" description="Disordered" evidence="1">
    <location>
        <begin position="99"/>
        <end position="200"/>
    </location>
</feature>
<evidence type="ECO:0000313" key="2">
    <source>
        <dbReference type="EMBL" id="KAJ7100725.1"/>
    </source>
</evidence>
<accession>A0AAD6UEC4</accession>
<keyword evidence="3" id="KW-1185">Reference proteome</keyword>
<feature type="compositionally biased region" description="Basic and acidic residues" evidence="1">
    <location>
        <begin position="186"/>
        <end position="199"/>
    </location>
</feature>
<gene>
    <name evidence="2" type="ORF">B0H15DRAFT_995317</name>
</gene>
<feature type="region of interest" description="Disordered" evidence="1">
    <location>
        <begin position="1"/>
        <end position="29"/>
    </location>
</feature>
<organism evidence="2 3">
    <name type="scientific">Mycena belliarum</name>
    <dbReference type="NCBI Taxonomy" id="1033014"/>
    <lineage>
        <taxon>Eukaryota</taxon>
        <taxon>Fungi</taxon>
        <taxon>Dikarya</taxon>
        <taxon>Basidiomycota</taxon>
        <taxon>Agaricomycotina</taxon>
        <taxon>Agaricomycetes</taxon>
        <taxon>Agaricomycetidae</taxon>
        <taxon>Agaricales</taxon>
        <taxon>Marasmiineae</taxon>
        <taxon>Mycenaceae</taxon>
        <taxon>Mycena</taxon>
    </lineage>
</organism>
<feature type="compositionally biased region" description="Low complexity" evidence="1">
    <location>
        <begin position="103"/>
        <end position="128"/>
    </location>
</feature>
<evidence type="ECO:0000256" key="1">
    <source>
        <dbReference type="SAM" id="MobiDB-lite"/>
    </source>
</evidence>
<sequence>MSSPHRIALTRARRHTTPGTHLESVNERASPDAASRIVFLRCAPRPTINYPLTQLVPPSTASHLAPAPPCPAATRPPCRARSPARDSAVRCARAAPARDVAPSSLARRCQRRASASARVRPPGSSAPPLAANSARLPARLAGTGASPETPRRLKSPSIGADGVSALRLGPASTRQRSIRARRKSPVTHDTRRRCADDRAHRRGRLARRTVYPGHSTYAPPASPRPAVRARLRVVTWRPQAALACPRRANDGPARSSTNARPRRSLRVAVELRDGDARGRPCAPPHSQPHRRPRRFAPCGPVRAPDAHAPTPLPSIPLAAPRRTTYFLKEPSPATCPVLPALLPPAPPPPTARLLKLHCATRLRGGKVNPETALGSFTPNLAIYLAIYIST</sequence>
<dbReference type="AlphaFoldDB" id="A0AAD6UEC4"/>